<feature type="compositionally biased region" description="Basic and acidic residues" evidence="1">
    <location>
        <begin position="937"/>
        <end position="952"/>
    </location>
</feature>
<sequence length="1322" mass="144265">MSSGRESVGDLVPRDVMEVFNQERQSRRGKRSRRRNTIGRAFSWFKSRRRKTHRLNKDNIDLLTPGLPVPISLPSTNTVVGETSCPLQHFQKNVFIEGNQPKYVQDLHTEAEEGRKLLQQDENRIGVDFQDDQSIISTVTARTDDDMSFSELRMSESESTAADTISTRSITSYQSSRSGLTRQGSTFRPLKEDKKHGKSKSRGKKMGMFKGIPRHVQKELGLDRAAWTASQFTDAQLSNGGVSISTVIPTLDSISVASVPDGVIMHQQSMTSLQMDNKPQLPLQDEQHDDLTLLWQIHSFDPQRPNSLAVPWMTTSGNLVSNQVMYVSPEATYMSKIIPNAILPPSVDVVELSRNRSRSSVRMVSKSSLVSASPAPSRASSRASSRMSSRAPSLMSSRVSSRASTYRTATLSECSGWSHSSSSDTLVSDSSTISSSSTPRVASRTSEAEDTDGPFVARNYPGAQKISFKPVQFNGNIQKEQACKPGSTDPINRSLSVMKKSKKPPPPPSRSYSLHSRIHARTIAEKKSMENASPKVESPYSTYKSQNGNTSVKENLTSQRAVLAELQLKNGQIHAGNIPYSYPKGERQRNNLKHFLPSINSLTANGMVASPAVKTLMVLLDVPDPPKILAPPPPPPETWAHNQQTFELLCGRGPVNFERWAQKRGLKVTVPVQLVQGKIPATNQARNVMKDNIAAPQEYMTTPTKISVEVQPPHGTFLTLPGLTHVCHSPSPSPPPEHIPPLPPTDPVIPLKEDSAQFQEPIDEVIFPPPHPLFPPPPPPTMVPHPHLPGGQDETDLPMPPSLRFLLNVPPVSQDAKPLALEEAASSLAQKIPPPPAFAPAPPMIPPSPRAMQPPVVTVPSPPTSKTPPPPVVVPPPPPVIPIPPPPVIPTAPPLISSSPKGFPTSPKQTPPDVSLKQGQITTKPFYVLPPPPLPTDLKREVKAITTDKQEKQPSPPTSHTITTTEESPTPMITPSLLQNVRLRSIRSHVNQTETHSGLPKQKHQTNQEAPQKPIRRSLIFITPEVPSQSAPDQKDNTLPANTVQENEGTSLSSDLQPKAETKVLLSGTDNQVPPDVIPEPISLVSIRDQKPQEVSSATISEPVSADPETKIEVQDIQNAPPESSTIVTPAEPKNKPTDNDMKENLNNSCETKDKVQPEQDVKNPKPQTLIPNSPKLNPAQKLAPPSVPSSMCLQEVIRRKTAAMSSPDNQSKRLSLLHSPPLSAGPISPTSTANFIFSKNPKKVMIEKPPSSPESKLDLRKTLVHELNSLSQTSRPAADLRNAKAKVPPPVARKPSTKSENITHNSSESHVDTEHVQTAGQ</sequence>
<feature type="compositionally biased region" description="Basic and acidic residues" evidence="1">
    <location>
        <begin position="1133"/>
        <end position="1144"/>
    </location>
</feature>
<feature type="region of interest" description="Disordered" evidence="1">
    <location>
        <begin position="1269"/>
        <end position="1322"/>
    </location>
</feature>
<feature type="compositionally biased region" description="Low complexity" evidence="1">
    <location>
        <begin position="414"/>
        <end position="445"/>
    </location>
</feature>
<feature type="region of interest" description="Disordered" evidence="1">
    <location>
        <begin position="154"/>
        <end position="206"/>
    </location>
</feature>
<feature type="compositionally biased region" description="Polar residues" evidence="1">
    <location>
        <begin position="1116"/>
        <end position="1128"/>
    </location>
</feature>
<feature type="region of interest" description="Disordered" evidence="1">
    <location>
        <begin position="832"/>
        <end position="975"/>
    </location>
</feature>
<organism evidence="2 3">
    <name type="scientific">Silurus meridionalis</name>
    <name type="common">Southern catfish</name>
    <name type="synonym">Silurus soldatovi meridionalis</name>
    <dbReference type="NCBI Taxonomy" id="175797"/>
    <lineage>
        <taxon>Eukaryota</taxon>
        <taxon>Metazoa</taxon>
        <taxon>Chordata</taxon>
        <taxon>Craniata</taxon>
        <taxon>Vertebrata</taxon>
        <taxon>Euteleostomi</taxon>
        <taxon>Actinopterygii</taxon>
        <taxon>Neopterygii</taxon>
        <taxon>Teleostei</taxon>
        <taxon>Ostariophysi</taxon>
        <taxon>Siluriformes</taxon>
        <taxon>Siluridae</taxon>
        <taxon>Silurus</taxon>
    </lineage>
</organism>
<feature type="compositionally biased region" description="Polar residues" evidence="1">
    <location>
        <begin position="1093"/>
        <end position="1102"/>
    </location>
</feature>
<comment type="caution">
    <text evidence="2">The sequence shown here is derived from an EMBL/GenBank/DDBJ whole genome shotgun (WGS) entry which is preliminary data.</text>
</comment>
<feature type="compositionally biased region" description="Low complexity" evidence="1">
    <location>
        <begin position="958"/>
        <end position="975"/>
    </location>
</feature>
<dbReference type="PANTHER" id="PTHR23039:SF6">
    <property type="entry name" value="SIMILAR TO MKIAA1522 PROTEIN"/>
    <property type="match status" value="1"/>
</dbReference>
<evidence type="ECO:0000313" key="3">
    <source>
        <dbReference type="Proteomes" id="UP000606274"/>
    </source>
</evidence>
<evidence type="ECO:0000313" key="2">
    <source>
        <dbReference type="EMBL" id="KAF7710753.1"/>
    </source>
</evidence>
<feature type="compositionally biased region" description="Polar residues" evidence="1">
    <location>
        <begin position="1204"/>
        <end position="1214"/>
    </location>
</feature>
<feature type="region of interest" description="Disordered" evidence="1">
    <location>
        <begin position="1202"/>
        <end position="1233"/>
    </location>
</feature>
<protein>
    <submittedName>
        <fullName evidence="2">Uncharacterized protein</fullName>
    </submittedName>
</protein>
<dbReference type="EMBL" id="JABFDY010000002">
    <property type="protein sequence ID" value="KAF7710753.1"/>
    <property type="molecule type" value="Genomic_DNA"/>
</dbReference>
<reference evidence="2" key="1">
    <citation type="submission" date="2020-08" db="EMBL/GenBank/DDBJ databases">
        <title>Chromosome-level assembly of Southern catfish (Silurus meridionalis) provides insights into visual adaptation to the nocturnal and benthic lifestyles.</title>
        <authorList>
            <person name="Zhang Y."/>
            <person name="Wang D."/>
            <person name="Peng Z."/>
        </authorList>
    </citation>
    <scope>NUCLEOTIDE SEQUENCE</scope>
    <source>
        <strain evidence="2">SWU-2019-XX</strain>
        <tissue evidence="2">Muscle</tissue>
    </source>
</reference>
<name>A0A8T0BWE8_SILME</name>
<feature type="region of interest" description="Disordered" evidence="1">
    <location>
        <begin position="990"/>
        <end position="1058"/>
    </location>
</feature>
<accession>A0A8T0BWE8</accession>
<feature type="compositionally biased region" description="Pro residues" evidence="1">
    <location>
        <begin position="832"/>
        <end position="849"/>
    </location>
</feature>
<feature type="compositionally biased region" description="Polar residues" evidence="1">
    <location>
        <begin position="1166"/>
        <end position="1176"/>
    </location>
</feature>
<dbReference type="OrthoDB" id="9948858at2759"/>
<feature type="compositionally biased region" description="Low complexity" evidence="1">
    <location>
        <begin position="358"/>
        <end position="402"/>
    </location>
</feature>
<keyword evidence="3" id="KW-1185">Reference proteome</keyword>
<feature type="compositionally biased region" description="Polar residues" evidence="1">
    <location>
        <begin position="1026"/>
        <end position="1056"/>
    </location>
</feature>
<feature type="region of interest" description="Disordered" evidence="1">
    <location>
        <begin position="480"/>
        <end position="550"/>
    </location>
</feature>
<feature type="compositionally biased region" description="Basic and acidic residues" evidence="1">
    <location>
        <begin position="1151"/>
        <end position="1164"/>
    </location>
</feature>
<feature type="compositionally biased region" description="Polar residues" evidence="1">
    <location>
        <begin position="157"/>
        <end position="186"/>
    </location>
</feature>
<feature type="compositionally biased region" description="Pro residues" evidence="1">
    <location>
        <begin position="860"/>
        <end position="893"/>
    </location>
</feature>
<feature type="compositionally biased region" description="Polar residues" evidence="1">
    <location>
        <begin position="539"/>
        <end position="550"/>
    </location>
</feature>
<feature type="region of interest" description="Disordered" evidence="1">
    <location>
        <begin position="414"/>
        <end position="455"/>
    </location>
</feature>
<gene>
    <name evidence="2" type="ORF">HF521_009625</name>
</gene>
<feature type="compositionally biased region" description="Low complexity" evidence="1">
    <location>
        <begin position="850"/>
        <end position="859"/>
    </location>
</feature>
<dbReference type="PANTHER" id="PTHR23039">
    <property type="entry name" value="NANCE-HORAN SYNDROME PROTEIN"/>
    <property type="match status" value="1"/>
</dbReference>
<feature type="region of interest" description="Disordered" evidence="1">
    <location>
        <begin position="1088"/>
        <end position="1188"/>
    </location>
</feature>
<evidence type="ECO:0000256" key="1">
    <source>
        <dbReference type="SAM" id="MobiDB-lite"/>
    </source>
</evidence>
<dbReference type="GO" id="GO:0030154">
    <property type="term" value="P:cell differentiation"/>
    <property type="evidence" value="ECO:0007669"/>
    <property type="project" value="TreeGrafter"/>
</dbReference>
<dbReference type="Proteomes" id="UP000606274">
    <property type="component" value="Unassembled WGS sequence"/>
</dbReference>
<feature type="compositionally biased region" description="Basic residues" evidence="1">
    <location>
        <begin position="196"/>
        <end position="206"/>
    </location>
</feature>
<feature type="region of interest" description="Disordered" evidence="1">
    <location>
        <begin position="356"/>
        <end position="402"/>
    </location>
</feature>
<proteinExistence type="predicted"/>